<dbReference type="Gene3D" id="3.40.50.720">
    <property type="entry name" value="NAD(P)-binding Rossmann-like Domain"/>
    <property type="match status" value="1"/>
</dbReference>
<feature type="compositionally biased region" description="Polar residues" evidence="6">
    <location>
        <begin position="151"/>
        <end position="161"/>
    </location>
</feature>
<dbReference type="PANTHER" id="PTHR43580:SF2">
    <property type="entry name" value="CYTOKINE-LIKE NUCLEAR FACTOR N-PAC"/>
    <property type="match status" value="1"/>
</dbReference>
<evidence type="ECO:0000256" key="6">
    <source>
        <dbReference type="SAM" id="MobiDB-lite"/>
    </source>
</evidence>
<feature type="compositionally biased region" description="Polar residues" evidence="6">
    <location>
        <begin position="187"/>
        <end position="198"/>
    </location>
</feature>
<dbReference type="GO" id="GO:0050661">
    <property type="term" value="F:NADP binding"/>
    <property type="evidence" value="ECO:0007669"/>
    <property type="project" value="InterPro"/>
</dbReference>
<evidence type="ECO:0000259" key="7">
    <source>
        <dbReference type="PROSITE" id="PS50812"/>
    </source>
</evidence>
<evidence type="ECO:0000313" key="8">
    <source>
        <dbReference type="EMBL" id="GIX72903.1"/>
    </source>
</evidence>
<protein>
    <recommendedName>
        <fullName evidence="5">Cytokine-like nuclear factor N-PAC</fullName>
    </recommendedName>
    <alternativeName>
        <fullName evidence="4">Glyoxylate reductase 1 homolog</fullName>
    </alternativeName>
</protein>
<feature type="compositionally biased region" description="Basic residues" evidence="6">
    <location>
        <begin position="163"/>
        <end position="183"/>
    </location>
</feature>
<evidence type="ECO:0000256" key="2">
    <source>
        <dbReference type="ARBA" id="ARBA00007598"/>
    </source>
</evidence>
<sequence>MVAQDLEVGDLVWAKMKSFPPWPAQIVVPPEDAKNRKGKHYVFFFGSKNYAWMKTEDINHHDEQLIPLPGKKRTLLFQNAIDEIVNLSKDKPSKAHKNVYVESPSKMKETKSKNLPGKARSSFKSKIKISNDIKANGESSSKIKKKKPNDVSISEENSQIRITPKKVKSLKRKQIVKKVSSKKMRIEQTNSNSQTDDNIQNERALEDDSTQNENTMDDDSCSSSPSYFVESSHEDIDRHSPGLPFDVGEEDDLHSRYMTESSTHHFNASPFNDDILRVKYVQPTNKKIGFLGLGQMGRAIVRNLLQSGHDVTVWNRTPGKCIDFIKMGASSCETPAEVVKATDIIFCCVSDPLAVKSLVFGLNGVLKGLEDSFEESHASFDKGYVELTSIDYETSQDIAEAITIKGAKYLDGSVLGSKLVAEEGQLIILASGDFSLFSNCETCFHAITSKAYYVSCHVGHSSKFSIVISTLMGTVYAALSECMSLAERIKISQQDLLDILQVKGLAPRSGVEKGRLINMHKFNLVNTPLKHQQKDIDLALNMSNNVILPMPVVSAANELYKHAKLLGYGDHDVAAVYQSAKH</sequence>
<dbReference type="InterPro" id="IPR029154">
    <property type="entry name" value="HIBADH-like_NADP-bd"/>
</dbReference>
<comment type="caution">
    <text evidence="8">The sequence shown here is derived from an EMBL/GenBank/DDBJ whole genome shotgun (WGS) entry which is preliminary data.</text>
</comment>
<reference evidence="8 9" key="1">
    <citation type="submission" date="2021-06" db="EMBL/GenBank/DDBJ databases">
        <title>Caerostris darwini draft genome.</title>
        <authorList>
            <person name="Kono N."/>
            <person name="Arakawa K."/>
        </authorList>
    </citation>
    <scope>NUCLEOTIDE SEQUENCE [LARGE SCALE GENOMIC DNA]</scope>
</reference>
<dbReference type="GO" id="GO:0140673">
    <property type="term" value="P:transcription elongation-coupled chromatin remodeling"/>
    <property type="evidence" value="ECO:0007669"/>
    <property type="project" value="TreeGrafter"/>
</dbReference>
<feature type="region of interest" description="Disordered" evidence="6">
    <location>
        <begin position="101"/>
        <end position="243"/>
    </location>
</feature>
<feature type="compositionally biased region" description="Acidic residues" evidence="6">
    <location>
        <begin position="205"/>
        <end position="220"/>
    </location>
</feature>
<comment type="similarity">
    <text evidence="2">Belongs to the HIBADH-related family. NP60 subfamily.</text>
</comment>
<dbReference type="SMART" id="SM00293">
    <property type="entry name" value="PWWP"/>
    <property type="match status" value="1"/>
</dbReference>
<dbReference type="InterPro" id="IPR000313">
    <property type="entry name" value="PWWP_dom"/>
</dbReference>
<accession>A0AAV4MM21</accession>
<dbReference type="Pfam" id="PF14833">
    <property type="entry name" value="NAD_binding_11"/>
    <property type="match status" value="1"/>
</dbReference>
<dbReference type="Proteomes" id="UP001054837">
    <property type="component" value="Unassembled WGS sequence"/>
</dbReference>
<evidence type="ECO:0000256" key="5">
    <source>
        <dbReference type="ARBA" id="ARBA00034140"/>
    </source>
</evidence>
<dbReference type="InterPro" id="IPR013328">
    <property type="entry name" value="6PGD_dom2"/>
</dbReference>
<evidence type="ECO:0000256" key="1">
    <source>
        <dbReference type="ARBA" id="ARBA00004286"/>
    </source>
</evidence>
<dbReference type="InterPro" id="IPR008927">
    <property type="entry name" value="6-PGluconate_DH-like_C_sf"/>
</dbReference>
<keyword evidence="3" id="KW-0158">Chromosome</keyword>
<dbReference type="PROSITE" id="PS50812">
    <property type="entry name" value="PWWP"/>
    <property type="match status" value="1"/>
</dbReference>
<comment type="subcellular location">
    <subcellularLocation>
        <location evidence="1">Chromosome</location>
    </subcellularLocation>
</comment>
<dbReference type="GO" id="GO:0000785">
    <property type="term" value="C:chromatin"/>
    <property type="evidence" value="ECO:0007669"/>
    <property type="project" value="TreeGrafter"/>
</dbReference>
<dbReference type="InterPro" id="IPR051265">
    <property type="entry name" value="HIBADH-related_NP60_sf"/>
</dbReference>
<dbReference type="InterPro" id="IPR036291">
    <property type="entry name" value="NAD(P)-bd_dom_sf"/>
</dbReference>
<dbReference type="PANTHER" id="PTHR43580">
    <property type="entry name" value="OXIDOREDUCTASE GLYR1-RELATED"/>
    <property type="match status" value="1"/>
</dbReference>
<evidence type="ECO:0000256" key="3">
    <source>
        <dbReference type="ARBA" id="ARBA00022454"/>
    </source>
</evidence>
<gene>
    <name evidence="8" type="primary">AGAP009949</name>
    <name evidence="8" type="ORF">CDAR_72651</name>
</gene>
<dbReference type="InterPro" id="IPR006115">
    <property type="entry name" value="6PGDH_NADP-bd"/>
</dbReference>
<dbReference type="GO" id="GO:0003677">
    <property type="term" value="F:DNA binding"/>
    <property type="evidence" value="ECO:0007669"/>
    <property type="project" value="TreeGrafter"/>
</dbReference>
<name>A0AAV4MM21_9ARAC</name>
<dbReference type="SUPFAM" id="SSF48179">
    <property type="entry name" value="6-phosphogluconate dehydrogenase C-terminal domain-like"/>
    <property type="match status" value="1"/>
</dbReference>
<dbReference type="GO" id="GO:0051287">
    <property type="term" value="F:NAD binding"/>
    <property type="evidence" value="ECO:0007669"/>
    <property type="project" value="InterPro"/>
</dbReference>
<dbReference type="Gene3D" id="1.10.1040.10">
    <property type="entry name" value="N-(1-d-carboxylethyl)-l-norvaline Dehydrogenase, domain 2"/>
    <property type="match status" value="1"/>
</dbReference>
<dbReference type="SUPFAM" id="SSF63748">
    <property type="entry name" value="Tudor/PWWP/MBT"/>
    <property type="match status" value="1"/>
</dbReference>
<evidence type="ECO:0000313" key="9">
    <source>
        <dbReference type="Proteomes" id="UP001054837"/>
    </source>
</evidence>
<evidence type="ECO:0000256" key="4">
    <source>
        <dbReference type="ARBA" id="ARBA00030287"/>
    </source>
</evidence>
<dbReference type="Pfam" id="PF03446">
    <property type="entry name" value="NAD_binding_2"/>
    <property type="match status" value="1"/>
</dbReference>
<proteinExistence type="inferred from homology"/>
<dbReference type="SUPFAM" id="SSF51735">
    <property type="entry name" value="NAD(P)-binding Rossmann-fold domains"/>
    <property type="match status" value="1"/>
</dbReference>
<feature type="domain" description="PWWP" evidence="7">
    <location>
        <begin position="8"/>
        <end position="64"/>
    </location>
</feature>
<dbReference type="Gene3D" id="2.30.30.140">
    <property type="match status" value="1"/>
</dbReference>
<organism evidence="8 9">
    <name type="scientific">Caerostris darwini</name>
    <dbReference type="NCBI Taxonomy" id="1538125"/>
    <lineage>
        <taxon>Eukaryota</taxon>
        <taxon>Metazoa</taxon>
        <taxon>Ecdysozoa</taxon>
        <taxon>Arthropoda</taxon>
        <taxon>Chelicerata</taxon>
        <taxon>Arachnida</taxon>
        <taxon>Araneae</taxon>
        <taxon>Araneomorphae</taxon>
        <taxon>Entelegynae</taxon>
        <taxon>Araneoidea</taxon>
        <taxon>Araneidae</taxon>
        <taxon>Caerostris</taxon>
    </lineage>
</organism>
<dbReference type="AlphaFoldDB" id="A0AAV4MM21"/>
<dbReference type="Pfam" id="PF00855">
    <property type="entry name" value="PWWP"/>
    <property type="match status" value="1"/>
</dbReference>
<dbReference type="GO" id="GO:0031491">
    <property type="term" value="F:nucleosome binding"/>
    <property type="evidence" value="ECO:0007669"/>
    <property type="project" value="TreeGrafter"/>
</dbReference>
<dbReference type="EMBL" id="BPLQ01000562">
    <property type="protein sequence ID" value="GIX72903.1"/>
    <property type="molecule type" value="Genomic_DNA"/>
</dbReference>
<keyword evidence="9" id="KW-1185">Reference proteome</keyword>
<feature type="compositionally biased region" description="Basic and acidic residues" evidence="6">
    <location>
        <begin position="231"/>
        <end position="240"/>
    </location>
</feature>